<accession>A0A078MT37</accession>
<feature type="transmembrane region" description="Helical" evidence="1">
    <location>
        <begin position="68"/>
        <end position="93"/>
    </location>
</feature>
<dbReference type="EMBL" id="LN483072">
    <property type="protein sequence ID" value="CEA09480.1"/>
    <property type="molecule type" value="Genomic_DNA"/>
</dbReference>
<organism evidence="3">
    <name type="scientific">Arthrobacter saudimassiliensis</name>
    <dbReference type="NCBI Taxonomy" id="1461584"/>
    <lineage>
        <taxon>Bacteria</taxon>
        <taxon>Bacillati</taxon>
        <taxon>Actinomycetota</taxon>
        <taxon>Actinomycetes</taxon>
        <taxon>Micrococcales</taxon>
        <taxon>Micrococcaceae</taxon>
        <taxon>Arthrobacter</taxon>
    </lineage>
</organism>
<dbReference type="AlphaFoldDB" id="A0A078MT37"/>
<gene>
    <name evidence="3" type="ORF">BN1051_02850</name>
</gene>
<sequence length="197" mass="20810">MSAEVPGQLNLRRRPSRTLPALIASLLLLALAVALCWVAVERLLQGRWPQFFLSGTREASQTLWNEPAAWITGGVLALLGLILLLCGLVPGGYRTLPVRMPPRSSGLQDAAVSGSGAAAVISRRGTARLAAATCEHIDGVSEASATAGDRTVRVAVQTALRETADLQNWVAEGVRSRLEASGLDPVPEVRVDVRSTA</sequence>
<protein>
    <recommendedName>
        <fullName evidence="2">DUF6286 domain-containing protein</fullName>
    </recommendedName>
</protein>
<feature type="domain" description="DUF6286" evidence="2">
    <location>
        <begin position="78"/>
        <end position="194"/>
    </location>
</feature>
<dbReference type="InterPro" id="IPR046253">
    <property type="entry name" value="DUF6286"/>
</dbReference>
<evidence type="ECO:0000259" key="2">
    <source>
        <dbReference type="Pfam" id="PF19803"/>
    </source>
</evidence>
<feature type="transmembrane region" description="Helical" evidence="1">
    <location>
        <begin position="21"/>
        <end position="40"/>
    </location>
</feature>
<keyword evidence="1" id="KW-1133">Transmembrane helix</keyword>
<dbReference type="PATRIC" id="fig|1461584.3.peg.2825"/>
<keyword evidence="1" id="KW-0812">Transmembrane</keyword>
<dbReference type="Pfam" id="PF19803">
    <property type="entry name" value="DUF6286"/>
    <property type="match status" value="1"/>
</dbReference>
<reference evidence="3" key="1">
    <citation type="submission" date="2014-07" db="EMBL/GenBank/DDBJ databases">
        <authorList>
            <person name="Urmite Genomes Urmite Genomes"/>
        </authorList>
    </citation>
    <scope>NUCLEOTIDE SEQUENCE</scope>
    <source>
        <strain evidence="3">11W110_air</strain>
    </source>
</reference>
<evidence type="ECO:0000256" key="1">
    <source>
        <dbReference type="SAM" id="Phobius"/>
    </source>
</evidence>
<name>A0A078MT37_9MICC</name>
<evidence type="ECO:0000313" key="3">
    <source>
        <dbReference type="EMBL" id="CEA09480.1"/>
    </source>
</evidence>
<proteinExistence type="predicted"/>
<keyword evidence="1" id="KW-0472">Membrane</keyword>